<keyword evidence="1 6" id="KW-0645">Protease</keyword>
<dbReference type="VEuPathDB" id="MicrosporidiaDB:NAPIS_ORF01829"/>
<feature type="transmembrane region" description="Helical" evidence="7">
    <location>
        <begin position="120"/>
        <end position="137"/>
    </location>
</feature>
<evidence type="ECO:0000256" key="1">
    <source>
        <dbReference type="ARBA" id="ARBA00022670"/>
    </source>
</evidence>
<accession>T0L812</accession>
<evidence type="ECO:0000256" key="6">
    <source>
        <dbReference type="RuleBase" id="RU003983"/>
    </source>
</evidence>
<evidence type="ECO:0000256" key="4">
    <source>
        <dbReference type="ARBA" id="ARBA00022833"/>
    </source>
</evidence>
<dbReference type="Pfam" id="PF01435">
    <property type="entry name" value="Peptidase_M48"/>
    <property type="match status" value="1"/>
</dbReference>
<keyword evidence="2" id="KW-0479">Metal-binding</keyword>
<dbReference type="InterPro" id="IPR001915">
    <property type="entry name" value="Peptidase_M48"/>
</dbReference>
<name>T0L812_9MICR</name>
<dbReference type="GO" id="GO:0046872">
    <property type="term" value="F:metal ion binding"/>
    <property type="evidence" value="ECO:0007669"/>
    <property type="project" value="UniProtKB-KW"/>
</dbReference>
<feature type="transmembrane region" description="Helical" evidence="7">
    <location>
        <begin position="157"/>
        <end position="175"/>
    </location>
</feature>
<protein>
    <submittedName>
        <fullName evidence="9">Ste24 endopeptidase</fullName>
    </submittedName>
</protein>
<evidence type="ECO:0000256" key="7">
    <source>
        <dbReference type="SAM" id="Phobius"/>
    </source>
</evidence>
<organism evidence="9 10">
    <name type="scientific">Vairimorpha apis BRL 01</name>
    <dbReference type="NCBI Taxonomy" id="1037528"/>
    <lineage>
        <taxon>Eukaryota</taxon>
        <taxon>Fungi</taxon>
        <taxon>Fungi incertae sedis</taxon>
        <taxon>Microsporidia</taxon>
        <taxon>Nosematidae</taxon>
        <taxon>Vairimorpha</taxon>
    </lineage>
</organism>
<dbReference type="AlphaFoldDB" id="T0L812"/>
<evidence type="ECO:0000259" key="8">
    <source>
        <dbReference type="Pfam" id="PF01435"/>
    </source>
</evidence>
<dbReference type="OrthoDB" id="360839at2759"/>
<keyword evidence="7" id="KW-0812">Transmembrane</keyword>
<dbReference type="GO" id="GO:0004222">
    <property type="term" value="F:metalloendopeptidase activity"/>
    <property type="evidence" value="ECO:0007669"/>
    <property type="project" value="InterPro"/>
</dbReference>
<dbReference type="PANTHER" id="PTHR10120">
    <property type="entry name" value="CAAX PRENYL PROTEASE 1"/>
    <property type="match status" value="1"/>
</dbReference>
<gene>
    <name evidence="9" type="ORF">NAPIS_ORF01829</name>
</gene>
<evidence type="ECO:0000256" key="5">
    <source>
        <dbReference type="ARBA" id="ARBA00023049"/>
    </source>
</evidence>
<keyword evidence="7" id="KW-1133">Transmembrane helix</keyword>
<keyword evidence="4 6" id="KW-0862">Zinc</keyword>
<evidence type="ECO:0000256" key="2">
    <source>
        <dbReference type="ARBA" id="ARBA00022723"/>
    </source>
</evidence>
<dbReference type="EMBL" id="KE647268">
    <property type="protein sequence ID" value="EQB60608.1"/>
    <property type="molecule type" value="Genomic_DNA"/>
</dbReference>
<dbReference type="GO" id="GO:0006508">
    <property type="term" value="P:proteolysis"/>
    <property type="evidence" value="ECO:0007669"/>
    <property type="project" value="UniProtKB-KW"/>
</dbReference>
<keyword evidence="10" id="KW-1185">Reference proteome</keyword>
<feature type="domain" description="Peptidase M48" evidence="8">
    <location>
        <begin position="47"/>
        <end position="237"/>
    </location>
</feature>
<evidence type="ECO:0000256" key="3">
    <source>
        <dbReference type="ARBA" id="ARBA00022801"/>
    </source>
</evidence>
<sequence length="239" mass="27503">MYIFLLQNFGAQLILALYISLILYNFYDIFKVDKISPTLMKVSPDEFDETVQELLKATNLQDKVYKDVTSEETNAALVGFESSARIEIYGKFDSLPSSQRNSILLHEIGHAKDHSLLKKLIVYFGLFYLEMIIILYLHNTASHEFKCNNVARDSSFILLSIVYFLALRDWLLMFYKLSSQRAEIAADLITKNSGFAGELAKSLLSISVTEISYIKPTWLYNALYAMHPSIYDRVEYLLK</sequence>
<keyword evidence="5 6" id="KW-0482">Metalloprotease</keyword>
<reference evidence="9 10" key="1">
    <citation type="journal article" date="2013" name="BMC Genomics">
        <title>Genome sequencing and comparative genomics of honey bee microsporidia, Nosema apis reveal novel insights into host-parasite interactions.</title>
        <authorList>
            <person name="Chen Yp."/>
            <person name="Pettis J.S."/>
            <person name="Zhao Y."/>
            <person name="Liu X."/>
            <person name="Tallon L.J."/>
            <person name="Sadzewicz L.D."/>
            <person name="Li R."/>
            <person name="Zheng H."/>
            <person name="Huang S."/>
            <person name="Zhang X."/>
            <person name="Hamilton M.C."/>
            <person name="Pernal S.F."/>
            <person name="Melathopoulos A.P."/>
            <person name="Yan X."/>
            <person name="Evans J.D."/>
        </authorList>
    </citation>
    <scope>NUCLEOTIDE SEQUENCE [LARGE SCALE GENOMIC DNA]</scope>
    <source>
        <strain evidence="9 10">BRL 01</strain>
    </source>
</reference>
<keyword evidence="7" id="KW-0472">Membrane</keyword>
<keyword evidence="3 6" id="KW-0378">Hydrolase</keyword>
<proteinExistence type="inferred from homology"/>
<dbReference type="Proteomes" id="UP000053780">
    <property type="component" value="Unassembled WGS sequence"/>
</dbReference>
<comment type="cofactor">
    <cofactor evidence="6">
        <name>Zn(2+)</name>
        <dbReference type="ChEBI" id="CHEBI:29105"/>
    </cofactor>
    <text evidence="6">Binds 1 zinc ion per subunit.</text>
</comment>
<evidence type="ECO:0000313" key="10">
    <source>
        <dbReference type="Proteomes" id="UP000053780"/>
    </source>
</evidence>
<comment type="similarity">
    <text evidence="6">Belongs to the peptidase M48 family.</text>
</comment>
<dbReference type="HOGENOM" id="CLU_1161440_0_0_1"/>
<feature type="transmembrane region" description="Helical" evidence="7">
    <location>
        <begin position="6"/>
        <end position="27"/>
    </location>
</feature>
<evidence type="ECO:0000313" key="9">
    <source>
        <dbReference type="EMBL" id="EQB60608.1"/>
    </source>
</evidence>